<dbReference type="InParanoid" id="A0A2T3B507"/>
<dbReference type="InterPro" id="IPR000073">
    <property type="entry name" value="AB_hydrolase_1"/>
</dbReference>
<dbReference type="InterPro" id="IPR029058">
    <property type="entry name" value="AB_hydrolase_fold"/>
</dbReference>
<evidence type="ECO:0000313" key="4">
    <source>
        <dbReference type="EMBL" id="PSS20708.1"/>
    </source>
</evidence>
<comment type="similarity">
    <text evidence="2">Belongs to the AB hydrolase superfamily. Epoxide hydrolase family.</text>
</comment>
<feature type="domain" description="AB hydrolase-1" evidence="3">
    <location>
        <begin position="38"/>
        <end position="135"/>
    </location>
</feature>
<name>A0A2T3B507_AMORE</name>
<proteinExistence type="inferred from homology"/>
<gene>
    <name evidence="4" type="ORF">M430DRAFT_120729</name>
</gene>
<evidence type="ECO:0000256" key="2">
    <source>
        <dbReference type="ARBA" id="ARBA00038334"/>
    </source>
</evidence>
<keyword evidence="1" id="KW-0378">Hydrolase</keyword>
<dbReference type="Pfam" id="PF00561">
    <property type="entry name" value="Abhydrolase_1"/>
    <property type="match status" value="1"/>
</dbReference>
<dbReference type="OrthoDB" id="284184at2759"/>
<keyword evidence="5" id="KW-1185">Reference proteome</keyword>
<evidence type="ECO:0000313" key="5">
    <source>
        <dbReference type="Proteomes" id="UP000241818"/>
    </source>
</evidence>
<dbReference type="PANTHER" id="PTHR43329">
    <property type="entry name" value="EPOXIDE HYDROLASE"/>
    <property type="match status" value="1"/>
</dbReference>
<dbReference type="SUPFAM" id="SSF53474">
    <property type="entry name" value="alpha/beta-Hydrolases"/>
    <property type="match status" value="1"/>
</dbReference>
<protein>
    <recommendedName>
        <fullName evidence="3">AB hydrolase-1 domain-containing protein</fullName>
    </recommendedName>
</protein>
<dbReference type="InterPro" id="IPR000639">
    <property type="entry name" value="Epox_hydrolase-like"/>
</dbReference>
<organism evidence="4 5">
    <name type="scientific">Amorphotheca resinae ATCC 22711</name>
    <dbReference type="NCBI Taxonomy" id="857342"/>
    <lineage>
        <taxon>Eukaryota</taxon>
        <taxon>Fungi</taxon>
        <taxon>Dikarya</taxon>
        <taxon>Ascomycota</taxon>
        <taxon>Pezizomycotina</taxon>
        <taxon>Leotiomycetes</taxon>
        <taxon>Helotiales</taxon>
        <taxon>Amorphothecaceae</taxon>
        <taxon>Amorphotheca</taxon>
    </lineage>
</organism>
<accession>A0A2T3B507</accession>
<dbReference type="GO" id="GO:0016787">
    <property type="term" value="F:hydrolase activity"/>
    <property type="evidence" value="ECO:0007669"/>
    <property type="project" value="UniProtKB-KW"/>
</dbReference>
<dbReference type="GeneID" id="36569865"/>
<evidence type="ECO:0000256" key="1">
    <source>
        <dbReference type="ARBA" id="ARBA00022801"/>
    </source>
</evidence>
<sequence>MSHSYNIRDHEGNRLMHEKANVNGVNIHYCIGGPVNGPAVILVHGIPKTMFAFRKVIPYLTPKYRVLAVDLRGFGDSERPASGYDCATMASDLIKLADEVGFEKFIVVGEDWGAAYAYTLAATHRDRVVGLVYQEMILPGLGFEDGIHLTGGTNDEKLKPWDTRTFWHLIFFSVPDYPEMLLAGKERQFWTQWMRSEMRDPSALTQEDIDEYAGWTALPGGLRTVCEVYRTTEQGAKTNRQLMEKKLECPVLAVGGDFFFGEVPRRQMERIAMNVRGAVIHSGHNIALEKPKELAEAYISFFDEIF</sequence>
<reference evidence="4 5" key="1">
    <citation type="journal article" date="2018" name="New Phytol.">
        <title>Comparative genomics and transcriptomics depict ericoid mycorrhizal fungi as versatile saprotrophs and plant mutualists.</title>
        <authorList>
            <person name="Martino E."/>
            <person name="Morin E."/>
            <person name="Grelet G.A."/>
            <person name="Kuo A."/>
            <person name="Kohler A."/>
            <person name="Daghino S."/>
            <person name="Barry K.W."/>
            <person name="Cichocki N."/>
            <person name="Clum A."/>
            <person name="Dockter R.B."/>
            <person name="Hainaut M."/>
            <person name="Kuo R.C."/>
            <person name="LaButti K."/>
            <person name="Lindahl B.D."/>
            <person name="Lindquist E.A."/>
            <person name="Lipzen A."/>
            <person name="Khouja H.R."/>
            <person name="Magnuson J."/>
            <person name="Murat C."/>
            <person name="Ohm R.A."/>
            <person name="Singer S.W."/>
            <person name="Spatafora J.W."/>
            <person name="Wang M."/>
            <person name="Veneault-Fourrey C."/>
            <person name="Henrissat B."/>
            <person name="Grigoriev I.V."/>
            <person name="Martin F.M."/>
            <person name="Perotto S."/>
        </authorList>
    </citation>
    <scope>NUCLEOTIDE SEQUENCE [LARGE SCALE GENOMIC DNA]</scope>
    <source>
        <strain evidence="4 5">ATCC 22711</strain>
    </source>
</reference>
<dbReference type="RefSeq" id="XP_024721978.1">
    <property type="nucleotide sequence ID" value="XM_024861784.1"/>
</dbReference>
<dbReference type="Proteomes" id="UP000241818">
    <property type="component" value="Unassembled WGS sequence"/>
</dbReference>
<dbReference type="STRING" id="857342.A0A2T3B507"/>
<dbReference type="Gene3D" id="3.40.50.1820">
    <property type="entry name" value="alpha/beta hydrolase"/>
    <property type="match status" value="1"/>
</dbReference>
<dbReference type="EMBL" id="KZ679010">
    <property type="protein sequence ID" value="PSS20708.1"/>
    <property type="molecule type" value="Genomic_DNA"/>
</dbReference>
<evidence type="ECO:0000259" key="3">
    <source>
        <dbReference type="Pfam" id="PF00561"/>
    </source>
</evidence>
<dbReference type="PRINTS" id="PR00412">
    <property type="entry name" value="EPOXHYDRLASE"/>
</dbReference>
<dbReference type="AlphaFoldDB" id="A0A2T3B507"/>